<dbReference type="Proteomes" id="UP000639004">
    <property type="component" value="Unassembled WGS sequence"/>
</dbReference>
<dbReference type="EMBL" id="JAEHSL010000035">
    <property type="protein sequence ID" value="MBI6183438.1"/>
    <property type="molecule type" value="Genomic_DNA"/>
</dbReference>
<evidence type="ECO:0000313" key="2">
    <source>
        <dbReference type="Proteomes" id="UP000639004"/>
    </source>
</evidence>
<comment type="caution">
    <text evidence="1">The sequence shown here is derived from an EMBL/GenBank/DDBJ whole genome shotgun (WGS) entry which is preliminary data.</text>
</comment>
<sequence length="332" mass="35786">MRSYLIEITDNKGKPITDGAGNEFTFDSSTNPAGALNISLDLPVMSEDVNVGGGMVIIGGLPLSMLSQNVNLWLANIKIYAGFQAGLPLATAQPQAALIMQGQVWNPYGNWEGTMQTLNLVVNPSSSLDDNGKPISISFAGKKGEKLADVLSRCLKKAYPNTTINIDIHQNLVLAEDMPSTPYSKLSLLAQMVKNNTPGMLNIPGYNGVQIVVQRGVIRVFDNTSSGGAKKILPEDLIGQPTWIGFNQISFKTPLRGDLMVGDYITLPQNIVDGPGALLAVSSSQAFAQMQQKVNFNGTFYISSMRHIGEYRNPTGTAWVTTFEAFPIGKQS</sequence>
<name>A0ABS0TYI9_SERPR</name>
<protein>
    <recommendedName>
        <fullName evidence="3">Phage tail protein</fullName>
    </recommendedName>
</protein>
<organism evidence="1 2">
    <name type="scientific">Serratia proteamaculans</name>
    <dbReference type="NCBI Taxonomy" id="28151"/>
    <lineage>
        <taxon>Bacteria</taxon>
        <taxon>Pseudomonadati</taxon>
        <taxon>Pseudomonadota</taxon>
        <taxon>Gammaproteobacteria</taxon>
        <taxon>Enterobacterales</taxon>
        <taxon>Yersiniaceae</taxon>
        <taxon>Serratia</taxon>
    </lineage>
</organism>
<keyword evidence="2" id="KW-1185">Reference proteome</keyword>
<proteinExistence type="predicted"/>
<evidence type="ECO:0000313" key="1">
    <source>
        <dbReference type="EMBL" id="MBI6183438.1"/>
    </source>
</evidence>
<gene>
    <name evidence="1" type="ORF">JEQ07_23965</name>
</gene>
<evidence type="ECO:0008006" key="3">
    <source>
        <dbReference type="Google" id="ProtNLM"/>
    </source>
</evidence>
<reference evidence="1 2" key="1">
    <citation type="submission" date="2020-12" db="EMBL/GenBank/DDBJ databases">
        <title>Enhanced detection system for hospital associated transmission using whole genome sequencing surveillance.</title>
        <authorList>
            <person name="Harrison L.H."/>
            <person name="Van Tyne D."/>
            <person name="Marsh J.W."/>
            <person name="Griffith M.P."/>
            <person name="Snyder D.J."/>
            <person name="Cooper V.S."/>
            <person name="Mustapha M."/>
        </authorList>
    </citation>
    <scope>NUCLEOTIDE SEQUENCE [LARGE SCALE GENOMIC DNA]</scope>
    <source>
        <strain evidence="1 2">SER00238</strain>
    </source>
</reference>
<dbReference type="RefSeq" id="WP_198642630.1">
    <property type="nucleotide sequence ID" value="NZ_JAEHSL010000035.1"/>
</dbReference>
<accession>A0ABS0TYI9</accession>